<name>A0A1D2NKG2_ORCCI</name>
<dbReference type="GO" id="GO:0008757">
    <property type="term" value="F:S-adenosylmethionine-dependent methyltransferase activity"/>
    <property type="evidence" value="ECO:0007669"/>
    <property type="project" value="InterPro"/>
</dbReference>
<accession>A0A1D2NKG2</accession>
<dbReference type="InterPro" id="IPR052356">
    <property type="entry name" value="Thiol_S-MT"/>
</dbReference>
<dbReference type="CDD" id="cd02440">
    <property type="entry name" value="AdoMet_MTases"/>
    <property type="match status" value="1"/>
</dbReference>
<dbReference type="OrthoDB" id="416496at2759"/>
<keyword evidence="2" id="KW-0808">Transferase</keyword>
<dbReference type="AlphaFoldDB" id="A0A1D2NKG2"/>
<organism evidence="2 3">
    <name type="scientific">Orchesella cincta</name>
    <name type="common">Springtail</name>
    <name type="synonym">Podura cincta</name>
    <dbReference type="NCBI Taxonomy" id="48709"/>
    <lineage>
        <taxon>Eukaryota</taxon>
        <taxon>Metazoa</taxon>
        <taxon>Ecdysozoa</taxon>
        <taxon>Arthropoda</taxon>
        <taxon>Hexapoda</taxon>
        <taxon>Collembola</taxon>
        <taxon>Entomobryomorpha</taxon>
        <taxon>Entomobryoidea</taxon>
        <taxon>Orchesellidae</taxon>
        <taxon>Orchesellinae</taxon>
        <taxon>Orchesella</taxon>
    </lineage>
</organism>
<gene>
    <name evidence="2" type="ORF">Ocin01_00959</name>
</gene>
<feature type="domain" description="Methyltransferase type 11" evidence="1">
    <location>
        <begin position="83"/>
        <end position="180"/>
    </location>
</feature>
<evidence type="ECO:0000313" key="3">
    <source>
        <dbReference type="Proteomes" id="UP000094527"/>
    </source>
</evidence>
<dbReference type="Pfam" id="PF08241">
    <property type="entry name" value="Methyltransf_11"/>
    <property type="match status" value="1"/>
</dbReference>
<dbReference type="GO" id="GO:0032259">
    <property type="term" value="P:methylation"/>
    <property type="evidence" value="ECO:0007669"/>
    <property type="project" value="UniProtKB-KW"/>
</dbReference>
<dbReference type="OMA" id="FDATICT"/>
<keyword evidence="3" id="KW-1185">Reference proteome</keyword>
<sequence length="266" mass="30094">MILGLLGLSLVLVLAFIAWFLLKYGHRYIGTENRHKFFAEYFKDFPIFHNAKTGFYKKELFKPLHEMESSFPELRKEKGIRILEIGAGPGANMEFYPKNTKLLVADPNPFFKEQLESVFKKFPEAELERYVVAGAEDMKEIPSQSVDAVVSTLVLCSADGLQKIYKEIQRVLVPGGKFFFMEHVIDTSLSATKIAQIIFGSLGIAQFLFDGCRPDKDIKKELEIGGFASVDARRFRLDLKEGVPLAYSGVYLIQPHIYGTATTFKS</sequence>
<dbReference type="PANTHER" id="PTHR45036">
    <property type="entry name" value="METHYLTRANSFERASE LIKE 7B"/>
    <property type="match status" value="1"/>
</dbReference>
<dbReference type="STRING" id="48709.A0A1D2NKG2"/>
<dbReference type="EMBL" id="LJIJ01000017">
    <property type="protein sequence ID" value="ODN05768.1"/>
    <property type="molecule type" value="Genomic_DNA"/>
</dbReference>
<dbReference type="SUPFAM" id="SSF53335">
    <property type="entry name" value="S-adenosyl-L-methionine-dependent methyltransferases"/>
    <property type="match status" value="1"/>
</dbReference>
<dbReference type="InterPro" id="IPR029063">
    <property type="entry name" value="SAM-dependent_MTases_sf"/>
</dbReference>
<comment type="caution">
    <text evidence="2">The sequence shown here is derived from an EMBL/GenBank/DDBJ whole genome shotgun (WGS) entry which is preliminary data.</text>
</comment>
<dbReference type="PANTHER" id="PTHR45036:SF1">
    <property type="entry name" value="METHYLTRANSFERASE LIKE 7A"/>
    <property type="match status" value="1"/>
</dbReference>
<dbReference type="Gene3D" id="3.40.50.150">
    <property type="entry name" value="Vaccinia Virus protein VP39"/>
    <property type="match status" value="1"/>
</dbReference>
<evidence type="ECO:0000259" key="1">
    <source>
        <dbReference type="Pfam" id="PF08241"/>
    </source>
</evidence>
<proteinExistence type="predicted"/>
<dbReference type="InterPro" id="IPR013216">
    <property type="entry name" value="Methyltransf_11"/>
</dbReference>
<keyword evidence="2" id="KW-0489">Methyltransferase</keyword>
<protein>
    <submittedName>
        <fullName evidence="2">Methyltransferase-like protein 7A</fullName>
    </submittedName>
</protein>
<evidence type="ECO:0000313" key="2">
    <source>
        <dbReference type="EMBL" id="ODN05768.1"/>
    </source>
</evidence>
<dbReference type="Proteomes" id="UP000094527">
    <property type="component" value="Unassembled WGS sequence"/>
</dbReference>
<reference evidence="2 3" key="1">
    <citation type="journal article" date="2016" name="Genome Biol. Evol.">
        <title>Gene Family Evolution Reflects Adaptation to Soil Environmental Stressors in the Genome of the Collembolan Orchesella cincta.</title>
        <authorList>
            <person name="Faddeeva-Vakhrusheva A."/>
            <person name="Derks M.F."/>
            <person name="Anvar S.Y."/>
            <person name="Agamennone V."/>
            <person name="Suring W."/>
            <person name="Smit S."/>
            <person name="van Straalen N.M."/>
            <person name="Roelofs D."/>
        </authorList>
    </citation>
    <scope>NUCLEOTIDE SEQUENCE [LARGE SCALE GENOMIC DNA]</scope>
    <source>
        <tissue evidence="2">Mixed pool</tissue>
    </source>
</reference>